<evidence type="ECO:0000313" key="3">
    <source>
        <dbReference type="Proteomes" id="UP000029221"/>
    </source>
</evidence>
<dbReference type="AlphaFoldDB" id="A0A090PZU2"/>
<dbReference type="Proteomes" id="UP000029221">
    <property type="component" value="Unassembled WGS sequence"/>
</dbReference>
<feature type="chain" id="PRO_5001862887" description="DUF3575 domain-containing protein" evidence="1">
    <location>
        <begin position="21"/>
        <end position="232"/>
    </location>
</feature>
<gene>
    <name evidence="2" type="ORF">JCM19294_1818</name>
</gene>
<name>A0A090PZU2_9FLAO</name>
<comment type="caution">
    <text evidence="2">The sequence shown here is derived from an EMBL/GenBank/DDBJ whole genome shotgun (WGS) entry which is preliminary data.</text>
</comment>
<accession>A0A090PZU2</accession>
<dbReference type="EMBL" id="BBML01000002">
    <property type="protein sequence ID" value="GAK96305.1"/>
    <property type="molecule type" value="Genomic_DNA"/>
</dbReference>
<dbReference type="RefSeq" id="WP_042277536.1">
    <property type="nucleotide sequence ID" value="NZ_BBML01000002.1"/>
</dbReference>
<dbReference type="Pfam" id="PF19515">
    <property type="entry name" value="DUF6048"/>
    <property type="match status" value="1"/>
</dbReference>
<protein>
    <recommendedName>
        <fullName evidence="4">DUF3575 domain-containing protein</fullName>
    </recommendedName>
</protein>
<sequence>MLKYVINIVFLLLCCTVLQAQEEKEIEQAQDSIQKKYGLRVGIDAASLARSFFDDNYQGFQILGDFRLTPSLYVAGELGNETIAKDLERIEYETSGSFFKAGIDYNFYNNWLEMDNMIYGGARIGVASFGHELYRYEYNSDNTLFPILSQQVQREFTGLTAIWFEVQGGMKVEVFNNIYLMANVQLKFLINESTPDDFDNLHIPGFGVTNDFNGIGVGYTYGILYRIPLFKK</sequence>
<dbReference type="InterPro" id="IPR046111">
    <property type="entry name" value="DUF6048"/>
</dbReference>
<evidence type="ECO:0000313" key="2">
    <source>
        <dbReference type="EMBL" id="GAK96305.1"/>
    </source>
</evidence>
<reference evidence="2" key="1">
    <citation type="journal article" date="2014" name="Genome Announc.">
        <title>Draft Genome Sequences of Marine Flavobacterium Nonlabens Strains NR17, NR24, NR27, NR32, NR33, and Ara13.</title>
        <authorList>
            <person name="Nakanishi M."/>
            <person name="Meirelles P."/>
            <person name="Suzuki R."/>
            <person name="Takatani N."/>
            <person name="Mino S."/>
            <person name="Suda W."/>
            <person name="Oshima K."/>
            <person name="Hattori M."/>
            <person name="Ohkuma M."/>
            <person name="Hosokawa M."/>
            <person name="Miyashita K."/>
            <person name="Thompson F.L."/>
            <person name="Niwa A."/>
            <person name="Sawabe T."/>
            <person name="Sawabe T."/>
        </authorList>
    </citation>
    <scope>NUCLEOTIDE SEQUENCE [LARGE SCALE GENOMIC DNA]</scope>
    <source>
        <strain evidence="2">JCM 19294</strain>
    </source>
</reference>
<evidence type="ECO:0000256" key="1">
    <source>
        <dbReference type="SAM" id="SignalP"/>
    </source>
</evidence>
<keyword evidence="1" id="KW-0732">Signal</keyword>
<dbReference type="STRING" id="319236.BST91_08645"/>
<dbReference type="eggNOG" id="ENOG502Z9BE">
    <property type="taxonomic scope" value="Bacteria"/>
</dbReference>
<feature type="signal peptide" evidence="1">
    <location>
        <begin position="1"/>
        <end position="20"/>
    </location>
</feature>
<organism evidence="2 3">
    <name type="scientific">Nonlabens tegetincola</name>
    <dbReference type="NCBI Taxonomy" id="323273"/>
    <lineage>
        <taxon>Bacteria</taxon>
        <taxon>Pseudomonadati</taxon>
        <taxon>Bacteroidota</taxon>
        <taxon>Flavobacteriia</taxon>
        <taxon>Flavobacteriales</taxon>
        <taxon>Flavobacteriaceae</taxon>
        <taxon>Nonlabens</taxon>
    </lineage>
</organism>
<keyword evidence="3" id="KW-1185">Reference proteome</keyword>
<proteinExistence type="predicted"/>
<evidence type="ECO:0008006" key="4">
    <source>
        <dbReference type="Google" id="ProtNLM"/>
    </source>
</evidence>